<dbReference type="EMBL" id="QGKX02001521">
    <property type="protein sequence ID" value="KAF3513140.1"/>
    <property type="molecule type" value="Genomic_DNA"/>
</dbReference>
<organism evidence="1 2">
    <name type="scientific">Brassica cretica</name>
    <name type="common">Mustard</name>
    <dbReference type="NCBI Taxonomy" id="69181"/>
    <lineage>
        <taxon>Eukaryota</taxon>
        <taxon>Viridiplantae</taxon>
        <taxon>Streptophyta</taxon>
        <taxon>Embryophyta</taxon>
        <taxon>Tracheophyta</taxon>
        <taxon>Spermatophyta</taxon>
        <taxon>Magnoliopsida</taxon>
        <taxon>eudicotyledons</taxon>
        <taxon>Gunneridae</taxon>
        <taxon>Pentapetalae</taxon>
        <taxon>rosids</taxon>
        <taxon>malvids</taxon>
        <taxon>Brassicales</taxon>
        <taxon>Brassicaceae</taxon>
        <taxon>Brassiceae</taxon>
        <taxon>Brassica</taxon>
    </lineage>
</organism>
<proteinExistence type="predicted"/>
<name>A0A8S9PDB4_BRACR</name>
<sequence length="99" mass="10957">MRVVMAISRIFFSDLKSSKCFYVVEPGLLRFWDARNVKRGGELMWIDTLLMDVNSGEDHPNDDMTGAVNPSMDSNPIVNNIGPDNTNQCDTAATIEGCS</sequence>
<gene>
    <name evidence="1" type="ORF">F2Q69_00007766</name>
</gene>
<reference evidence="1" key="1">
    <citation type="submission" date="2019-12" db="EMBL/GenBank/DDBJ databases">
        <title>Genome sequencing and annotation of Brassica cretica.</title>
        <authorList>
            <person name="Studholme D.J."/>
            <person name="Sarris P."/>
        </authorList>
    </citation>
    <scope>NUCLEOTIDE SEQUENCE</scope>
    <source>
        <strain evidence="1">PFS-109/04</strain>
        <tissue evidence="1">Leaf</tissue>
    </source>
</reference>
<accession>A0A8S9PDB4</accession>
<protein>
    <submittedName>
        <fullName evidence="1">Uncharacterized protein</fullName>
    </submittedName>
</protein>
<dbReference type="Proteomes" id="UP000712600">
    <property type="component" value="Unassembled WGS sequence"/>
</dbReference>
<dbReference type="AlphaFoldDB" id="A0A8S9PDB4"/>
<evidence type="ECO:0000313" key="2">
    <source>
        <dbReference type="Proteomes" id="UP000712600"/>
    </source>
</evidence>
<evidence type="ECO:0000313" key="1">
    <source>
        <dbReference type="EMBL" id="KAF3513140.1"/>
    </source>
</evidence>
<comment type="caution">
    <text evidence="1">The sequence shown here is derived from an EMBL/GenBank/DDBJ whole genome shotgun (WGS) entry which is preliminary data.</text>
</comment>